<feature type="domain" description="Carboxymuconolactone decarboxylase-like" evidence="1">
    <location>
        <begin position="34"/>
        <end position="115"/>
    </location>
</feature>
<dbReference type="AlphaFoldDB" id="A0A2A2H6A6"/>
<dbReference type="InterPro" id="IPR003779">
    <property type="entry name" value="CMD-like"/>
</dbReference>
<reference evidence="2 3" key="1">
    <citation type="journal article" date="2017" name="BMC Genomics">
        <title>Genomic analysis of methanogenic archaea reveals a shift towards energy conservation.</title>
        <authorList>
            <person name="Gilmore S.P."/>
            <person name="Henske J.K."/>
            <person name="Sexton J.A."/>
            <person name="Solomon K.V."/>
            <person name="Seppala S."/>
            <person name="Yoo J.I."/>
            <person name="Huyett L.M."/>
            <person name="Pressman A."/>
            <person name="Cogan J.Z."/>
            <person name="Kivenson V."/>
            <person name="Peng X."/>
            <person name="Tan Y."/>
            <person name="Valentine D.L."/>
            <person name="O'Malley M.A."/>
        </authorList>
    </citation>
    <scope>NUCLEOTIDE SEQUENCE [LARGE SCALE GENOMIC DNA]</scope>
    <source>
        <strain evidence="2 3">M.o.H.</strain>
    </source>
</reference>
<dbReference type="Proteomes" id="UP000217784">
    <property type="component" value="Unassembled WGS sequence"/>
</dbReference>
<name>A0A2A2H6A6_METBR</name>
<evidence type="ECO:0000313" key="3">
    <source>
        <dbReference type="Proteomes" id="UP000217784"/>
    </source>
</evidence>
<evidence type="ECO:0000259" key="1">
    <source>
        <dbReference type="Pfam" id="PF02627"/>
    </source>
</evidence>
<sequence length="122" mass="13543">MNIEEEIDVDEIFEKIESYFGFVPKIFQVLAEKPATLKAYCEKVETINNDDALPSLTKEFVAIGAASAIGAENCLLTHLKVAEKFGAKQEQLLLAILMGSLIAETDALSKSLRVYENFKEQV</sequence>
<dbReference type="PANTHER" id="PTHR35446:SF2">
    <property type="entry name" value="CARBOXYMUCONOLACTONE DECARBOXYLASE-LIKE DOMAIN-CONTAINING PROTEIN"/>
    <property type="match status" value="1"/>
</dbReference>
<accession>A0A2A2H6A6</accession>
<dbReference type="SUPFAM" id="SSF69118">
    <property type="entry name" value="AhpD-like"/>
    <property type="match status" value="1"/>
</dbReference>
<dbReference type="Gene3D" id="1.20.1290.10">
    <property type="entry name" value="AhpD-like"/>
    <property type="match status" value="1"/>
</dbReference>
<dbReference type="InterPro" id="IPR029032">
    <property type="entry name" value="AhpD-like"/>
</dbReference>
<proteinExistence type="predicted"/>
<evidence type="ECO:0000313" key="2">
    <source>
        <dbReference type="EMBL" id="PAV04959.1"/>
    </source>
</evidence>
<dbReference type="PANTHER" id="PTHR35446">
    <property type="entry name" value="SI:CH211-175M2.5"/>
    <property type="match status" value="1"/>
</dbReference>
<dbReference type="Pfam" id="PF02627">
    <property type="entry name" value="CMD"/>
    <property type="match status" value="1"/>
</dbReference>
<dbReference type="OrthoDB" id="111898at2157"/>
<gene>
    <name evidence="2" type="ORF">ASJ80_11690</name>
</gene>
<dbReference type="GO" id="GO:0051920">
    <property type="term" value="F:peroxiredoxin activity"/>
    <property type="evidence" value="ECO:0007669"/>
    <property type="project" value="InterPro"/>
</dbReference>
<protein>
    <submittedName>
        <fullName evidence="2">Carboxymuconolactone decarboxylase</fullName>
    </submittedName>
</protein>
<comment type="caution">
    <text evidence="2">The sequence shown here is derived from an EMBL/GenBank/DDBJ whole genome shotgun (WGS) entry which is preliminary data.</text>
</comment>
<dbReference type="EMBL" id="LMVM01000012">
    <property type="protein sequence ID" value="PAV04959.1"/>
    <property type="molecule type" value="Genomic_DNA"/>
</dbReference>
<keyword evidence="3" id="KW-1185">Reference proteome</keyword>
<organism evidence="2 3">
    <name type="scientific">Methanobacterium bryantii</name>
    <dbReference type="NCBI Taxonomy" id="2161"/>
    <lineage>
        <taxon>Archaea</taxon>
        <taxon>Methanobacteriati</taxon>
        <taxon>Methanobacteriota</taxon>
        <taxon>Methanomada group</taxon>
        <taxon>Methanobacteria</taxon>
        <taxon>Methanobacteriales</taxon>
        <taxon>Methanobacteriaceae</taxon>
        <taxon>Methanobacterium</taxon>
    </lineage>
</organism>
<dbReference type="RefSeq" id="WP_069584305.1">
    <property type="nucleotide sequence ID" value="NZ_LMVM01000012.1"/>
</dbReference>